<evidence type="ECO:0000313" key="2">
    <source>
        <dbReference type="Proteomes" id="UP000185841"/>
    </source>
</evidence>
<dbReference type="Pfam" id="PF04307">
    <property type="entry name" value="YdjM"/>
    <property type="match status" value="1"/>
</dbReference>
<dbReference type="RefSeq" id="WP_076424437.1">
    <property type="nucleotide sequence ID" value="NZ_FTMP01000001.1"/>
</dbReference>
<protein>
    <submittedName>
        <fullName evidence="1">Inner membrane protein</fullName>
    </submittedName>
</protein>
<sequence>MTTLITHPLPVLALGLALGPRVIPPRLLLAGLLFSLLPDADVLAFKFGIAYADAFGHRGFSHSLLFAGLGGLLGALGCRLLGCGPVKAFAWIALACASHSLLDAATDGGLGVAWLWPWSEQRFFLPWRPIEVSPFVHNFFSQRGLDVLASEARWVWLPCLSLALGGITLRALYARLSNTCRPESRRASAP</sequence>
<reference evidence="1 2" key="1">
    <citation type="submission" date="2017-01" db="EMBL/GenBank/DDBJ databases">
        <authorList>
            <person name="Mah S.A."/>
            <person name="Swanson W.J."/>
            <person name="Moy G.W."/>
            <person name="Vacquier V.D."/>
        </authorList>
    </citation>
    <scope>NUCLEOTIDE SEQUENCE [LARGE SCALE GENOMIC DNA]</scope>
    <source>
        <strain evidence="1 2">RU36E</strain>
    </source>
</reference>
<name>A0A1N6PAV2_AQUAC</name>
<evidence type="ECO:0000313" key="1">
    <source>
        <dbReference type="EMBL" id="SIQ01389.1"/>
    </source>
</evidence>
<organism evidence="1 2">
    <name type="scientific">Aquipseudomonas alcaligenes</name>
    <name type="common">Pseudomonas alcaligenes</name>
    <dbReference type="NCBI Taxonomy" id="43263"/>
    <lineage>
        <taxon>Bacteria</taxon>
        <taxon>Pseudomonadati</taxon>
        <taxon>Pseudomonadota</taxon>
        <taxon>Gammaproteobacteria</taxon>
        <taxon>Pseudomonadales</taxon>
        <taxon>Pseudomonadaceae</taxon>
        <taxon>Aquipseudomonas</taxon>
    </lineage>
</organism>
<dbReference type="InterPro" id="IPR007404">
    <property type="entry name" value="YdjM-like"/>
</dbReference>
<gene>
    <name evidence="1" type="ORF">SAMN05878282_101880</name>
</gene>
<dbReference type="PANTHER" id="PTHR35531">
    <property type="entry name" value="INNER MEMBRANE PROTEIN YBCI-RELATED"/>
    <property type="match status" value="1"/>
</dbReference>
<accession>A0A1N6PAV2</accession>
<dbReference type="EMBL" id="FTMP01000001">
    <property type="protein sequence ID" value="SIQ01389.1"/>
    <property type="molecule type" value="Genomic_DNA"/>
</dbReference>
<dbReference type="PANTHER" id="PTHR35531:SF1">
    <property type="entry name" value="INNER MEMBRANE PROTEIN YBCI-RELATED"/>
    <property type="match status" value="1"/>
</dbReference>
<dbReference type="Proteomes" id="UP000185841">
    <property type="component" value="Unassembled WGS sequence"/>
</dbReference>
<dbReference type="AlphaFoldDB" id="A0A1N6PAV2"/>
<proteinExistence type="predicted"/>